<keyword evidence="4" id="KW-1185">Reference proteome</keyword>
<dbReference type="CDD" id="cd03139">
    <property type="entry name" value="GATase1_PfpI_2"/>
    <property type="match status" value="1"/>
</dbReference>
<sequence length="238" mass="26224">MKAIVKSGILLPQLWMVALSIFASGGSFAQEKKTEDSKSNTMEIAFLLFDNYETLDVFGPAEIFGRLTDLYTLKFYSLDGGLIENKHGVSVLTEKLEAASANPYLLLIPGGMGTRKEVDNKLLIGQIKEIAGASSYVLTVCTGSALLARSGLLDGRQATTNKRAFSWVESMGPNVVWDKKARWKVDDNYYTSSGVSAGMDMALGFLADRHGIEFARNVAFEIEYNWMEDKDNDSFIAE</sequence>
<dbReference type="InterPro" id="IPR052158">
    <property type="entry name" value="INH-QAR"/>
</dbReference>
<dbReference type="Pfam" id="PF01965">
    <property type="entry name" value="DJ-1_PfpI"/>
    <property type="match status" value="1"/>
</dbReference>
<name>A0A1H6Y3A7_9BACT</name>
<evidence type="ECO:0000256" key="1">
    <source>
        <dbReference type="SAM" id="SignalP"/>
    </source>
</evidence>
<accession>A0A1H6Y3A7</accession>
<evidence type="ECO:0000259" key="2">
    <source>
        <dbReference type="Pfam" id="PF01965"/>
    </source>
</evidence>
<dbReference type="InterPro" id="IPR029062">
    <property type="entry name" value="Class_I_gatase-like"/>
</dbReference>
<evidence type="ECO:0000313" key="3">
    <source>
        <dbReference type="EMBL" id="SEJ34926.1"/>
    </source>
</evidence>
<keyword evidence="1" id="KW-0732">Signal</keyword>
<dbReference type="RefSeq" id="WP_218145583.1">
    <property type="nucleotide sequence ID" value="NZ_FNZH01000003.1"/>
</dbReference>
<gene>
    <name evidence="3" type="ORF">SAMN05192553_103393</name>
</gene>
<dbReference type="STRING" id="1416801.SAMN05192553_103393"/>
<proteinExistence type="predicted"/>
<dbReference type="Gene3D" id="3.40.50.880">
    <property type="match status" value="1"/>
</dbReference>
<dbReference type="InterPro" id="IPR002818">
    <property type="entry name" value="DJ-1/PfpI"/>
</dbReference>
<feature type="signal peptide" evidence="1">
    <location>
        <begin position="1"/>
        <end position="29"/>
    </location>
</feature>
<feature type="domain" description="DJ-1/PfpI" evidence="2">
    <location>
        <begin position="43"/>
        <end position="206"/>
    </location>
</feature>
<dbReference type="PANTHER" id="PTHR43130">
    <property type="entry name" value="ARAC-FAMILY TRANSCRIPTIONAL REGULATOR"/>
    <property type="match status" value="1"/>
</dbReference>
<dbReference type="Proteomes" id="UP000199403">
    <property type="component" value="Unassembled WGS sequence"/>
</dbReference>
<dbReference type="AlphaFoldDB" id="A0A1H6Y3A7"/>
<dbReference type="SUPFAM" id="SSF52317">
    <property type="entry name" value="Class I glutamine amidotransferase-like"/>
    <property type="match status" value="1"/>
</dbReference>
<dbReference type="EMBL" id="FNZH01000003">
    <property type="protein sequence ID" value="SEJ34926.1"/>
    <property type="molecule type" value="Genomic_DNA"/>
</dbReference>
<dbReference type="PANTHER" id="PTHR43130:SF15">
    <property type="entry name" value="THIJ_PFPI FAMILY PROTEIN (AFU_ORTHOLOGUE AFUA_5G14240)"/>
    <property type="match status" value="1"/>
</dbReference>
<reference evidence="4" key="1">
    <citation type="submission" date="2016-10" db="EMBL/GenBank/DDBJ databases">
        <authorList>
            <person name="Varghese N."/>
            <person name="Submissions S."/>
        </authorList>
    </citation>
    <scope>NUCLEOTIDE SEQUENCE [LARGE SCALE GENOMIC DNA]</scope>
    <source>
        <strain evidence="4">IBRC-M 10761</strain>
    </source>
</reference>
<feature type="chain" id="PRO_5011439775" evidence="1">
    <location>
        <begin position="30"/>
        <end position="238"/>
    </location>
</feature>
<evidence type="ECO:0000313" key="4">
    <source>
        <dbReference type="Proteomes" id="UP000199403"/>
    </source>
</evidence>
<organism evidence="3 4">
    <name type="scientific">Cyclobacterium xiamenense</name>
    <dbReference type="NCBI Taxonomy" id="1297121"/>
    <lineage>
        <taxon>Bacteria</taxon>
        <taxon>Pseudomonadati</taxon>
        <taxon>Bacteroidota</taxon>
        <taxon>Cytophagia</taxon>
        <taxon>Cytophagales</taxon>
        <taxon>Cyclobacteriaceae</taxon>
        <taxon>Cyclobacterium</taxon>
    </lineage>
</organism>
<protein>
    <submittedName>
        <fullName evidence="3">DJ-1/PfpI family protein</fullName>
    </submittedName>
</protein>